<feature type="transmembrane region" description="Helical" evidence="1">
    <location>
        <begin position="87"/>
        <end position="106"/>
    </location>
</feature>
<feature type="transmembrane region" description="Helical" evidence="1">
    <location>
        <begin position="118"/>
        <end position="141"/>
    </location>
</feature>
<evidence type="ECO:0000313" key="2">
    <source>
        <dbReference type="EMBL" id="NSL53661.1"/>
    </source>
</evidence>
<name>A0ABX2IBH1_9RHOO</name>
<keyword evidence="3" id="KW-1185">Reference proteome</keyword>
<dbReference type="RefSeq" id="WP_170019847.1">
    <property type="nucleotide sequence ID" value="NZ_JABCSC020000001.1"/>
</dbReference>
<dbReference type="EMBL" id="JABCSC020000001">
    <property type="protein sequence ID" value="NSL53661.1"/>
    <property type="molecule type" value="Genomic_DNA"/>
</dbReference>
<reference evidence="2 3" key="1">
    <citation type="submission" date="2020-06" db="EMBL/GenBank/DDBJ databases">
        <title>Draft genome of Uliginosibacterium sp. IMCC34675.</title>
        <authorList>
            <person name="Song J."/>
        </authorList>
    </citation>
    <scope>NUCLEOTIDE SEQUENCE [LARGE SCALE GENOMIC DNA]</scope>
    <source>
        <strain evidence="2 3">IMCC34675</strain>
    </source>
</reference>
<keyword evidence="1" id="KW-0812">Transmembrane</keyword>
<evidence type="ECO:0000256" key="1">
    <source>
        <dbReference type="SAM" id="Phobius"/>
    </source>
</evidence>
<organism evidence="2 3">
    <name type="scientific">Uliginosibacterium aquaticum</name>
    <dbReference type="NCBI Taxonomy" id="2731212"/>
    <lineage>
        <taxon>Bacteria</taxon>
        <taxon>Pseudomonadati</taxon>
        <taxon>Pseudomonadota</taxon>
        <taxon>Betaproteobacteria</taxon>
        <taxon>Rhodocyclales</taxon>
        <taxon>Zoogloeaceae</taxon>
        <taxon>Uliginosibacterium</taxon>
    </lineage>
</organism>
<keyword evidence="1" id="KW-1133">Transmembrane helix</keyword>
<keyword evidence="1" id="KW-0472">Membrane</keyword>
<feature type="transmembrane region" description="Helical" evidence="1">
    <location>
        <begin position="50"/>
        <end position="67"/>
    </location>
</feature>
<comment type="caution">
    <text evidence="2">The sequence shown here is derived from an EMBL/GenBank/DDBJ whole genome shotgun (WGS) entry which is preliminary data.</text>
</comment>
<proteinExistence type="predicted"/>
<sequence length="148" mass="16507">MYRYVLLAHILGACVWTGGHLMLAIAVLPEVMRTRSVERLRQFEGAFERVGLPALLIQLASGLWLAYTFLPEPQQWLNTDLPLSRAILTKLTLLGCTVLVAANARLRIIPRLTPEKLPLMAAHILTVTTLSVLFVLSGVAIRTGWLFY</sequence>
<feature type="transmembrane region" description="Helical" evidence="1">
    <location>
        <begin position="6"/>
        <end position="29"/>
    </location>
</feature>
<gene>
    <name evidence="2" type="ORF">HJ583_001345</name>
</gene>
<evidence type="ECO:0000313" key="3">
    <source>
        <dbReference type="Proteomes" id="UP000778523"/>
    </source>
</evidence>
<protein>
    <submittedName>
        <fullName evidence="2">Copper resistance protein CopD</fullName>
    </submittedName>
</protein>
<dbReference type="Proteomes" id="UP000778523">
    <property type="component" value="Unassembled WGS sequence"/>
</dbReference>
<accession>A0ABX2IBH1</accession>